<organism evidence="4 5">
    <name type="scientific">Sclerotinia trifoliorum</name>
    <dbReference type="NCBI Taxonomy" id="28548"/>
    <lineage>
        <taxon>Eukaryota</taxon>
        <taxon>Fungi</taxon>
        <taxon>Dikarya</taxon>
        <taxon>Ascomycota</taxon>
        <taxon>Pezizomycotina</taxon>
        <taxon>Leotiomycetes</taxon>
        <taxon>Helotiales</taxon>
        <taxon>Sclerotiniaceae</taxon>
        <taxon>Sclerotinia</taxon>
    </lineage>
</organism>
<protein>
    <submittedName>
        <fullName evidence="4">30df5656-69ad-4b10-b540-1eaa58cbcc87-CDS</fullName>
    </submittedName>
</protein>
<evidence type="ECO:0000256" key="3">
    <source>
        <dbReference type="SAM" id="SignalP"/>
    </source>
</evidence>
<reference evidence="4" key="1">
    <citation type="submission" date="2020-10" db="EMBL/GenBank/DDBJ databases">
        <authorList>
            <person name="Kusch S."/>
        </authorList>
    </citation>
    <scope>NUCLEOTIDE SEQUENCE</scope>
    <source>
        <strain evidence="4">SwB9</strain>
    </source>
</reference>
<sequence length="538" mass="60672">MISTELCLIIIAFNIQSCLAIPTSNITVFPHAPPPISNVSSVLLTQGWTASPSGRGSIDILWSCLVTISLCSWSVLCLQVPGPHDSRLTILWRRLWLTALCGVGPEFTFQIALGQMLSARRSVRDFRDADYPDWTMRHAFYADSGGFLLQTPDFKVIPVDGKQLLYLITNRYVEYPQIRIQDIRDKNKVDDLLRLISVGQIIWFSVTVIARAAQGLEITGMELTTAAFIVCSLGTTYCWWNKGADVATPITLTTKTTMVDILKNAKDASPGPYQQTPLDFISRHEWYWSRYWKHWINILRNMRIVFAPKTLPFDRLENTDWKELKRGGQAAFYAMSLAYTAIFLAAWNNRFPTNAEKIIWRIASLSMVATVPLYFSITAFAYEVYPALEQYFRSVPVLSTESQGGEILSQALSENKTGAEEILSEESMPSQSSYKHKNTNLEKPEEVIPSNHSSPNSPRPRSQPSILSWIAAHLRNNSLSKDPSLSIPLKATLPMYLVGFFYCSSRMLILTLDLTQLRSLPKSAFDTVDWGAFLPHFG</sequence>
<dbReference type="OrthoDB" id="9451547at2759"/>
<gene>
    <name evidence="4" type="ORF">SCLTRI_LOCUS1112</name>
</gene>
<evidence type="ECO:0000256" key="2">
    <source>
        <dbReference type="SAM" id="Phobius"/>
    </source>
</evidence>
<dbReference type="Proteomes" id="UP000624404">
    <property type="component" value="Unassembled WGS sequence"/>
</dbReference>
<keyword evidence="2" id="KW-0472">Membrane</keyword>
<dbReference type="EMBL" id="CAJHIA010000004">
    <property type="protein sequence ID" value="CAD6441324.1"/>
    <property type="molecule type" value="Genomic_DNA"/>
</dbReference>
<dbReference type="PANTHER" id="PTHR35043">
    <property type="entry name" value="TRANSCRIPTION FACTOR DOMAIN-CONTAINING PROTEIN"/>
    <property type="match status" value="1"/>
</dbReference>
<feature type="region of interest" description="Disordered" evidence="1">
    <location>
        <begin position="419"/>
        <end position="463"/>
    </location>
</feature>
<comment type="caution">
    <text evidence="4">The sequence shown here is derived from an EMBL/GenBank/DDBJ whole genome shotgun (WGS) entry which is preliminary data.</text>
</comment>
<name>A0A8H2VN86_9HELO</name>
<keyword evidence="2" id="KW-0812">Transmembrane</keyword>
<dbReference type="AlphaFoldDB" id="A0A8H2VN86"/>
<feature type="compositionally biased region" description="Low complexity" evidence="1">
    <location>
        <begin position="449"/>
        <end position="463"/>
    </location>
</feature>
<dbReference type="PANTHER" id="PTHR35043:SF8">
    <property type="entry name" value="DUF4220 DOMAIN-CONTAINING PROTEIN"/>
    <property type="match status" value="1"/>
</dbReference>
<evidence type="ECO:0000313" key="4">
    <source>
        <dbReference type="EMBL" id="CAD6441324.1"/>
    </source>
</evidence>
<evidence type="ECO:0000313" key="5">
    <source>
        <dbReference type="Proteomes" id="UP000624404"/>
    </source>
</evidence>
<keyword evidence="5" id="KW-1185">Reference proteome</keyword>
<keyword evidence="2" id="KW-1133">Transmembrane helix</keyword>
<keyword evidence="3" id="KW-0732">Signal</keyword>
<feature type="transmembrane region" description="Helical" evidence="2">
    <location>
        <begin position="359"/>
        <end position="382"/>
    </location>
</feature>
<proteinExistence type="predicted"/>
<feature type="signal peptide" evidence="3">
    <location>
        <begin position="1"/>
        <end position="20"/>
    </location>
</feature>
<evidence type="ECO:0000256" key="1">
    <source>
        <dbReference type="SAM" id="MobiDB-lite"/>
    </source>
</evidence>
<accession>A0A8H2VN86</accession>
<feature type="transmembrane region" description="Helical" evidence="2">
    <location>
        <begin position="330"/>
        <end position="347"/>
    </location>
</feature>
<feature type="chain" id="PRO_5034193847" evidence="3">
    <location>
        <begin position="21"/>
        <end position="538"/>
    </location>
</feature>